<proteinExistence type="predicted"/>
<dbReference type="FunFam" id="3.30.420.10:FF:000033">
    <property type="entry name" value="Exodeoxyribonuclease I"/>
    <property type="match status" value="1"/>
</dbReference>
<dbReference type="GO" id="GO:0003677">
    <property type="term" value="F:DNA binding"/>
    <property type="evidence" value="ECO:0007669"/>
    <property type="project" value="UniProtKB-KW"/>
</dbReference>
<dbReference type="PROSITE" id="PS51784">
    <property type="entry name" value="EXOI_SH3"/>
    <property type="match status" value="1"/>
</dbReference>
<evidence type="ECO:0000259" key="16">
    <source>
        <dbReference type="PROSITE" id="PS51784"/>
    </source>
</evidence>
<accession>K2KFY1</accession>
<dbReference type="OrthoDB" id="9763470at2"/>
<dbReference type="Gene3D" id="3.30.1520.20">
    <property type="entry name" value="Exonuclease ExoI, domain 2"/>
    <property type="match status" value="1"/>
</dbReference>
<dbReference type="PIRSF" id="PIRSF000977">
    <property type="entry name" value="Exodeoxyribonuclease_I"/>
    <property type="match status" value="1"/>
</dbReference>
<dbReference type="Gene3D" id="1.10.287.1240">
    <property type="match status" value="1"/>
</dbReference>
<dbReference type="InterPro" id="IPR022894">
    <property type="entry name" value="Oligoribonuclease"/>
</dbReference>
<name>K2KFY1_9GAMM</name>
<reference evidence="18 19" key="1">
    <citation type="journal article" date="2012" name="J. Bacteriol.">
        <title>Genome Sequence of Idiomarina xiamenensis Type Strain 10-D-4.</title>
        <authorList>
            <person name="Lai Q."/>
            <person name="Wang L."/>
            <person name="Wang W."/>
            <person name="Shao Z."/>
        </authorList>
    </citation>
    <scope>NUCLEOTIDE SEQUENCE [LARGE SCALE GENOMIC DNA]</scope>
    <source>
        <strain evidence="18 19">10-D-4</strain>
    </source>
</reference>
<dbReference type="PROSITE" id="PS51785">
    <property type="entry name" value="EXOI_C"/>
    <property type="match status" value="1"/>
</dbReference>
<keyword evidence="10" id="KW-0238">DNA-binding</keyword>
<dbReference type="GO" id="GO:0008310">
    <property type="term" value="F:single-stranded DNA 3'-5' DNA exonuclease activity"/>
    <property type="evidence" value="ECO:0007669"/>
    <property type="project" value="UniProtKB-EC"/>
</dbReference>
<evidence type="ECO:0000256" key="3">
    <source>
        <dbReference type="ARBA" id="ARBA00019900"/>
    </source>
</evidence>
<evidence type="ECO:0000256" key="9">
    <source>
        <dbReference type="ARBA" id="ARBA00022842"/>
    </source>
</evidence>
<dbReference type="InterPro" id="IPR058561">
    <property type="entry name" value="Exonuc_1_C"/>
</dbReference>
<feature type="binding site" evidence="14">
    <location>
        <position position="169"/>
    </location>
    <ligand>
        <name>substrate</name>
    </ligand>
</feature>
<feature type="binding site" evidence="15">
    <location>
        <position position="190"/>
    </location>
    <ligand>
        <name>Mg(2+)</name>
        <dbReference type="ChEBI" id="CHEBI:18420"/>
        <label>2</label>
    </ligand>
</feature>
<evidence type="ECO:0000256" key="15">
    <source>
        <dbReference type="PIRSR" id="PIRSR000977-2"/>
    </source>
</evidence>
<dbReference type="SUPFAM" id="SSF53098">
    <property type="entry name" value="Ribonuclease H-like"/>
    <property type="match status" value="1"/>
</dbReference>
<dbReference type="GO" id="GO:0006281">
    <property type="term" value="P:DNA repair"/>
    <property type="evidence" value="ECO:0007669"/>
    <property type="project" value="UniProtKB-KW"/>
</dbReference>
<evidence type="ECO:0000256" key="8">
    <source>
        <dbReference type="ARBA" id="ARBA00022839"/>
    </source>
</evidence>
<keyword evidence="9 15" id="KW-0460">Magnesium</keyword>
<evidence type="ECO:0000256" key="10">
    <source>
        <dbReference type="ARBA" id="ARBA00023125"/>
    </source>
</evidence>
<feature type="domain" description="ExoI C-terminal" evidence="17">
    <location>
        <begin position="365"/>
        <end position="486"/>
    </location>
</feature>
<dbReference type="Proteomes" id="UP000014115">
    <property type="component" value="Unassembled WGS sequence"/>
</dbReference>
<dbReference type="Pfam" id="PF08411">
    <property type="entry name" value="ExoI_SH3"/>
    <property type="match status" value="1"/>
</dbReference>
<dbReference type="EMBL" id="AMRG01000002">
    <property type="protein sequence ID" value="EKE86918.1"/>
    <property type="molecule type" value="Genomic_DNA"/>
</dbReference>
<dbReference type="InterPro" id="IPR013520">
    <property type="entry name" value="Ribonucl_H"/>
</dbReference>
<dbReference type="AlphaFoldDB" id="K2KFY1"/>
<evidence type="ECO:0000256" key="7">
    <source>
        <dbReference type="ARBA" id="ARBA00022801"/>
    </source>
</evidence>
<dbReference type="eggNOG" id="COG2925">
    <property type="taxonomic scope" value="Bacteria"/>
</dbReference>
<dbReference type="GO" id="GO:0046872">
    <property type="term" value="F:metal ion binding"/>
    <property type="evidence" value="ECO:0007669"/>
    <property type="project" value="UniProtKB-KW"/>
</dbReference>
<dbReference type="InterPro" id="IPR036397">
    <property type="entry name" value="RNaseH_sf"/>
</dbReference>
<keyword evidence="7 13" id="KW-0378">Hydrolase</keyword>
<comment type="caution">
    <text evidence="18">The sequence shown here is derived from an EMBL/GenBank/DDBJ whole genome shotgun (WGS) entry which is preliminary data.</text>
</comment>
<dbReference type="Pfam" id="PF26016">
    <property type="entry name" value="ExoI_C"/>
    <property type="match status" value="1"/>
</dbReference>
<dbReference type="EC" id="3.1.11.1" evidence="2 13"/>
<keyword evidence="19" id="KW-1185">Reference proteome</keyword>
<evidence type="ECO:0000313" key="19">
    <source>
        <dbReference type="Proteomes" id="UP000014115"/>
    </source>
</evidence>
<dbReference type="Gene3D" id="3.30.420.10">
    <property type="entry name" value="Ribonuclease H-like superfamily/Ribonuclease H"/>
    <property type="match status" value="1"/>
</dbReference>
<comment type="subunit">
    <text evidence="12">Monomer. Interacts with ssb (via C-terminus); this interaction stimulates the exonuclease activity by recruiting the enzyme to its substrate.</text>
</comment>
<dbReference type="FunFam" id="1.20.1280.70:FF:000001">
    <property type="entry name" value="Exodeoxyribonuclease I"/>
    <property type="match status" value="1"/>
</dbReference>
<evidence type="ECO:0000256" key="14">
    <source>
        <dbReference type="PIRSR" id="PIRSR000977-1"/>
    </source>
</evidence>
<dbReference type="InterPro" id="IPR038649">
    <property type="entry name" value="EXOI_SH3_sf"/>
</dbReference>
<evidence type="ECO:0000256" key="1">
    <source>
        <dbReference type="ARBA" id="ARBA00000563"/>
    </source>
</evidence>
<keyword evidence="5 15" id="KW-0479">Metal-binding</keyword>
<dbReference type="NCBIfam" id="NF008746">
    <property type="entry name" value="PRK11779.1"/>
    <property type="match status" value="1"/>
</dbReference>
<dbReference type="Gene3D" id="1.20.1280.70">
    <property type="entry name" value="Exonuclease ExoI, domain 3"/>
    <property type="match status" value="1"/>
</dbReference>
<dbReference type="PATRIC" id="fig|740709.3.peg.344"/>
<keyword evidence="11 13" id="KW-0234">DNA repair</keyword>
<dbReference type="InterPro" id="IPR034747">
    <property type="entry name" value="EXOI_SH3"/>
</dbReference>
<evidence type="ECO:0000313" key="18">
    <source>
        <dbReference type="EMBL" id="EKE86918.1"/>
    </source>
</evidence>
<protein>
    <recommendedName>
        <fullName evidence="3 13">Exodeoxyribonuclease I</fullName>
        <ecNumber evidence="2 13">3.1.11.1</ecNumber>
    </recommendedName>
</protein>
<evidence type="ECO:0000256" key="4">
    <source>
        <dbReference type="ARBA" id="ARBA00022722"/>
    </source>
</evidence>
<dbReference type="PANTHER" id="PTHR11046">
    <property type="entry name" value="OLIGORIBONUCLEASE, MITOCHONDRIAL"/>
    <property type="match status" value="1"/>
</dbReference>
<evidence type="ECO:0000256" key="2">
    <source>
        <dbReference type="ARBA" id="ARBA00012108"/>
    </source>
</evidence>
<feature type="binding site" evidence="14">
    <location>
        <position position="21"/>
    </location>
    <ligand>
        <name>substrate</name>
    </ligand>
</feature>
<evidence type="ECO:0000256" key="5">
    <source>
        <dbReference type="ARBA" id="ARBA00022723"/>
    </source>
</evidence>
<dbReference type="RefSeq" id="WP_008487329.1">
    <property type="nucleotide sequence ID" value="NZ_AMRG01000002.1"/>
</dbReference>
<comment type="catalytic activity">
    <reaction evidence="1 13">
        <text>Exonucleolytic cleavage in the 3'- to 5'-direction to yield nucleoside 5'-phosphates.</text>
        <dbReference type="EC" id="3.1.11.1"/>
    </reaction>
</comment>
<gene>
    <name evidence="18" type="primary">sbcB</name>
    <name evidence="18" type="ORF">A10D4_01712</name>
</gene>
<feature type="domain" description="ExoI SH3-like" evidence="16">
    <location>
        <begin position="206"/>
        <end position="361"/>
    </location>
</feature>
<keyword evidence="4 13" id="KW-0540">Nuclease</keyword>
<dbReference type="InterPro" id="IPR013620">
    <property type="entry name" value="Exonuc_1_SH3"/>
</dbReference>
<dbReference type="Pfam" id="PF00929">
    <property type="entry name" value="RNase_T"/>
    <property type="match status" value="1"/>
</dbReference>
<evidence type="ECO:0000256" key="6">
    <source>
        <dbReference type="ARBA" id="ARBA00022763"/>
    </source>
</evidence>
<evidence type="ECO:0000256" key="11">
    <source>
        <dbReference type="ARBA" id="ARBA00023204"/>
    </source>
</evidence>
<dbReference type="STRING" id="740709.A10D4_01712"/>
<dbReference type="PANTHER" id="PTHR11046:SF11">
    <property type="entry name" value="EXODEOXYRIBONUCLEASE I"/>
    <property type="match status" value="1"/>
</dbReference>
<feature type="binding site" evidence="15">
    <location>
        <position position="19"/>
    </location>
    <ligand>
        <name>Mg(2+)</name>
        <dbReference type="ChEBI" id="CHEBI:18420"/>
        <label>1</label>
    </ligand>
</feature>
<dbReference type="CDD" id="cd06138">
    <property type="entry name" value="ExoI_N"/>
    <property type="match status" value="1"/>
</dbReference>
<evidence type="ECO:0000256" key="12">
    <source>
        <dbReference type="ARBA" id="ARBA00046792"/>
    </source>
</evidence>
<sequence>MQPSSAQTTAATASLYWHDYETWGVNPLVDRPAQFAGLRTDLSLQPIGKPMTLFNQPTADFLPHPEAALITGITPQQALNQGMNECSFSGKIAEQFTQPQTVIVGYNNIRFDDEVTRALFYRNFIDPYAHTWQQGNSRWDLIDLVRACYALRPDGIQWPRHEDGRVSMKLEDLTAANGIDHGQAHDAMADVYATIAIARLIREQQPKLWDYAFNLRTKKAVQQQIDLLQRKPLVHVSGHYGAAQGYVSYLMPLAYHPQQANVLLGWDLRHDPRAIANLSIDQLRERFYLPKAEREQQQLASVALHKVAINRCPFIAPSNVLSDERGAHFGLDKAQCLQHYQQLQADAELRERLIDALSENDYPAPADDPELQLYSGDFFGEQDKSNMRLIREADPEQLAGMQFNFVDARLPTLLFRYRARNFPATLSEQELQRWQRFCQQRLMEPLAGALSIEEYALKLEHLAEQHSGDANKLAILRALYQYAQSL</sequence>
<keyword evidence="6 13" id="KW-0227">DNA damage</keyword>
<evidence type="ECO:0000259" key="17">
    <source>
        <dbReference type="PROSITE" id="PS51785"/>
    </source>
</evidence>
<keyword evidence="8 13" id="KW-0269">Exonuclease</keyword>
<dbReference type="InterPro" id="IPR012337">
    <property type="entry name" value="RNaseH-like_sf"/>
</dbReference>
<comment type="cofactor">
    <cofactor evidence="15">
        <name>Mg(2+)</name>
        <dbReference type="ChEBI" id="CHEBI:18420"/>
    </cofactor>
    <text evidence="15">Binds 2 Mg(2+) ions per monomer.</text>
</comment>
<feature type="binding site" evidence="15">
    <location>
        <position position="21"/>
    </location>
    <ligand>
        <name>Mg(2+)</name>
        <dbReference type="ChEBI" id="CHEBI:18420"/>
        <label>2</label>
    </ligand>
</feature>
<organism evidence="18 19">
    <name type="scientific">Idiomarina xiamenensis 10-D-4</name>
    <dbReference type="NCBI Taxonomy" id="740709"/>
    <lineage>
        <taxon>Bacteria</taxon>
        <taxon>Pseudomonadati</taxon>
        <taxon>Pseudomonadota</taxon>
        <taxon>Gammaproteobacteria</taxon>
        <taxon>Alteromonadales</taxon>
        <taxon>Idiomarinaceae</taxon>
        <taxon>Idiomarina</taxon>
    </lineage>
</organism>
<dbReference type="GO" id="GO:0000175">
    <property type="term" value="F:3'-5'-RNA exonuclease activity"/>
    <property type="evidence" value="ECO:0007669"/>
    <property type="project" value="InterPro"/>
</dbReference>
<dbReference type="InterPro" id="IPR023607">
    <property type="entry name" value="Exodeoxyribonuclease_I"/>
</dbReference>
<evidence type="ECO:0000256" key="13">
    <source>
        <dbReference type="PIRNR" id="PIRNR000977"/>
    </source>
</evidence>